<dbReference type="Gene3D" id="1.20.1250.20">
    <property type="entry name" value="MFS general substrate transporter like domains"/>
    <property type="match status" value="1"/>
</dbReference>
<keyword evidence="2" id="KW-0812">Transmembrane</keyword>
<gene>
    <name evidence="4" type="ORF">PLXY2_LOCUS3254</name>
</gene>
<organism evidence="4 5">
    <name type="scientific">Plutella xylostella</name>
    <name type="common">Diamondback moth</name>
    <name type="synonym">Plutella maculipennis</name>
    <dbReference type="NCBI Taxonomy" id="51655"/>
    <lineage>
        <taxon>Eukaryota</taxon>
        <taxon>Metazoa</taxon>
        <taxon>Ecdysozoa</taxon>
        <taxon>Arthropoda</taxon>
        <taxon>Hexapoda</taxon>
        <taxon>Insecta</taxon>
        <taxon>Pterygota</taxon>
        <taxon>Neoptera</taxon>
        <taxon>Endopterygota</taxon>
        <taxon>Lepidoptera</taxon>
        <taxon>Glossata</taxon>
        <taxon>Ditrysia</taxon>
        <taxon>Yponomeutoidea</taxon>
        <taxon>Plutellidae</taxon>
        <taxon>Plutella</taxon>
    </lineage>
</organism>
<dbReference type="EMBL" id="CAJHNJ030000008">
    <property type="protein sequence ID" value="CAG9103885.1"/>
    <property type="molecule type" value="Genomic_DNA"/>
</dbReference>
<feature type="region of interest" description="Disordered" evidence="1">
    <location>
        <begin position="45"/>
        <end position="66"/>
    </location>
</feature>
<sequence length="770" mass="85365">MGSLPDLTERSRPPPRPAASRTISDPHRHRTQLIPVSTICKKEWPWKKQNPARGGPASRRRDSVASSVGAASVRRLINRQPPKVNPLVVRRFTLLCVSSAFCATGFLPFTAFVGAEAGGMALALMHAVAAVVAPLSPLILQKTGVRVVISIGHALVCVLVTAHTVDTPLPVLYILYAVCGLTLSPLSLAMTASATTFAQHAGDEGRRKVALRRALRALRAAQDAGLVAGALLMGAALMAWPDPALPPAATAPPNVTAPRWPPPEPEYFMEDDYEVGANLRRGRLPGHAIRGHLRPQYGRPPGTSGSVGASGLLLYQLGRLRGGLHALPAPDTSSILRDPRTLLGVPMGLFIGLQQGFIYTSYIKRLAGTVPREVAISCYFATIQSLLTYGIELWGRAADWHRAFVMQKRAVRAMARIKSDESARQYFVSLEILTCPSLYILSVALFVRKNLHLYKECRGARRRGQLLDVQHRLARSEQSVYVCGPGIYNKLPTDIKSMQTLQGFKYKLKKWLATQAFYTVGEFIDRRGVIKLLISVEEKCVLLSLELFHCSIVSVYRVDRGSNFIGANRLLQKEYKEILQTINEDLLSKISSEYHTQWKFNAPAYPSAGGLWEAAVKSLKYHLKRVIGEQKLTYEEFITLLHQIEACLNSRPLISLSESPDGEYLSPGHFLVGGSLITRPQTDPEQMNLTTRWRLIQSMNKQFWKKWSSDYLQQLQIRTKWRTSTKNMAVDDVVLIKDDNLPPGKWALGRIVAVHPGQDGHCNVPSMPKH</sequence>
<dbReference type="PANTHER" id="PTHR47331">
    <property type="entry name" value="PHD-TYPE DOMAIN-CONTAINING PROTEIN"/>
    <property type="match status" value="1"/>
</dbReference>
<keyword evidence="2" id="KW-1133">Transmembrane helix</keyword>
<dbReference type="InterPro" id="IPR012337">
    <property type="entry name" value="RNaseH-like_sf"/>
</dbReference>
<dbReference type="InterPro" id="IPR040676">
    <property type="entry name" value="DUF5641"/>
</dbReference>
<name>A0A8S4DU28_PLUXY</name>
<comment type="caution">
    <text evidence="4">The sequence shown here is derived from an EMBL/GenBank/DDBJ whole genome shotgun (WGS) entry which is preliminary data.</text>
</comment>
<dbReference type="GO" id="GO:0003676">
    <property type="term" value="F:nucleic acid binding"/>
    <property type="evidence" value="ECO:0007669"/>
    <property type="project" value="InterPro"/>
</dbReference>
<feature type="transmembrane region" description="Helical" evidence="2">
    <location>
        <begin position="92"/>
        <end position="113"/>
    </location>
</feature>
<keyword evidence="2" id="KW-0472">Membrane</keyword>
<dbReference type="PROSITE" id="PS50994">
    <property type="entry name" value="INTEGRASE"/>
    <property type="match status" value="1"/>
</dbReference>
<dbReference type="SUPFAM" id="SSF103473">
    <property type="entry name" value="MFS general substrate transporter"/>
    <property type="match status" value="1"/>
</dbReference>
<dbReference type="InterPro" id="IPR001584">
    <property type="entry name" value="Integrase_cat-core"/>
</dbReference>
<feature type="domain" description="Integrase catalytic" evidence="3">
    <location>
        <begin position="481"/>
        <end position="675"/>
    </location>
</feature>
<dbReference type="InterPro" id="IPR036397">
    <property type="entry name" value="RNaseH_sf"/>
</dbReference>
<evidence type="ECO:0000256" key="2">
    <source>
        <dbReference type="SAM" id="Phobius"/>
    </source>
</evidence>
<feature type="transmembrane region" description="Helical" evidence="2">
    <location>
        <begin position="147"/>
        <end position="165"/>
    </location>
</feature>
<evidence type="ECO:0000313" key="4">
    <source>
        <dbReference type="EMBL" id="CAG9103885.1"/>
    </source>
</evidence>
<feature type="transmembrane region" description="Helical" evidence="2">
    <location>
        <begin position="220"/>
        <end position="240"/>
    </location>
</feature>
<dbReference type="SUPFAM" id="SSF53098">
    <property type="entry name" value="Ribonuclease H-like"/>
    <property type="match status" value="1"/>
</dbReference>
<feature type="region of interest" description="Disordered" evidence="1">
    <location>
        <begin position="1"/>
        <end position="28"/>
    </location>
</feature>
<accession>A0A8S4DU28</accession>
<feature type="transmembrane region" description="Helical" evidence="2">
    <location>
        <begin position="119"/>
        <end position="140"/>
    </location>
</feature>
<evidence type="ECO:0000256" key="1">
    <source>
        <dbReference type="SAM" id="MobiDB-lite"/>
    </source>
</evidence>
<dbReference type="Proteomes" id="UP000653454">
    <property type="component" value="Unassembled WGS sequence"/>
</dbReference>
<dbReference type="Pfam" id="PF18701">
    <property type="entry name" value="DUF5641"/>
    <property type="match status" value="1"/>
</dbReference>
<dbReference type="InterPro" id="IPR036259">
    <property type="entry name" value="MFS_trans_sf"/>
</dbReference>
<dbReference type="Gene3D" id="3.30.420.10">
    <property type="entry name" value="Ribonuclease H-like superfamily/Ribonuclease H"/>
    <property type="match status" value="1"/>
</dbReference>
<dbReference type="PANTHER" id="PTHR47331:SF1">
    <property type="entry name" value="GAG-LIKE PROTEIN"/>
    <property type="match status" value="1"/>
</dbReference>
<evidence type="ECO:0000313" key="5">
    <source>
        <dbReference type="Proteomes" id="UP000653454"/>
    </source>
</evidence>
<dbReference type="GO" id="GO:0015074">
    <property type="term" value="P:DNA integration"/>
    <property type="evidence" value="ECO:0007669"/>
    <property type="project" value="InterPro"/>
</dbReference>
<keyword evidence="5" id="KW-1185">Reference proteome</keyword>
<reference evidence="4" key="1">
    <citation type="submission" date="2020-11" db="EMBL/GenBank/DDBJ databases">
        <authorList>
            <person name="Whiteford S."/>
        </authorList>
    </citation>
    <scope>NUCLEOTIDE SEQUENCE</scope>
</reference>
<dbReference type="AlphaFoldDB" id="A0A8S4DU28"/>
<evidence type="ECO:0000259" key="3">
    <source>
        <dbReference type="PROSITE" id="PS50994"/>
    </source>
</evidence>
<protein>
    <submittedName>
        <fullName evidence="4">(diamondback moth) hypothetical protein</fullName>
    </submittedName>
</protein>
<proteinExistence type="predicted"/>
<feature type="transmembrane region" description="Helical" evidence="2">
    <location>
        <begin position="171"/>
        <end position="199"/>
    </location>
</feature>